<dbReference type="InterPro" id="IPR044678">
    <property type="entry name" value="COR27/28"/>
</dbReference>
<name>A0AAD5BZ19_AMBAR</name>
<dbReference type="PANTHER" id="PTHR33676">
    <property type="entry name" value="COLD REGULATED PROTEIN 27"/>
    <property type="match status" value="1"/>
</dbReference>
<sequence length="157" mass="18029">ETDLTKWTDEKHSLYLRSMEASFVDQLYNSLDKLSCQKQNTTSQYKVLRRGYWSNISVKRENSHLKDADRPHVSPGDHWIRHYRNGSRKRLSSTSMQYPVPESVLDQEPGRSNNAIVAEVTDQNFVEDASCSRKRVVPHCTSAATNEIPDGYVSPKK</sequence>
<dbReference type="GO" id="GO:0042752">
    <property type="term" value="P:regulation of circadian rhythm"/>
    <property type="evidence" value="ECO:0007669"/>
    <property type="project" value="InterPro"/>
</dbReference>
<dbReference type="EMBL" id="JAMZMK010010553">
    <property type="protein sequence ID" value="KAI7731089.1"/>
    <property type="molecule type" value="Genomic_DNA"/>
</dbReference>
<gene>
    <name evidence="1" type="ORF">M8C21_001268</name>
</gene>
<keyword evidence="2" id="KW-1185">Reference proteome</keyword>
<evidence type="ECO:0000313" key="2">
    <source>
        <dbReference type="Proteomes" id="UP001206925"/>
    </source>
</evidence>
<comment type="caution">
    <text evidence="1">The sequence shown here is derived from an EMBL/GenBank/DDBJ whole genome shotgun (WGS) entry which is preliminary data.</text>
</comment>
<feature type="non-terminal residue" evidence="1">
    <location>
        <position position="157"/>
    </location>
</feature>
<accession>A0AAD5BZ19</accession>
<evidence type="ECO:0000313" key="1">
    <source>
        <dbReference type="EMBL" id="KAI7731089.1"/>
    </source>
</evidence>
<organism evidence="1 2">
    <name type="scientific">Ambrosia artemisiifolia</name>
    <name type="common">Common ragweed</name>
    <dbReference type="NCBI Taxonomy" id="4212"/>
    <lineage>
        <taxon>Eukaryota</taxon>
        <taxon>Viridiplantae</taxon>
        <taxon>Streptophyta</taxon>
        <taxon>Embryophyta</taxon>
        <taxon>Tracheophyta</taxon>
        <taxon>Spermatophyta</taxon>
        <taxon>Magnoliopsida</taxon>
        <taxon>eudicotyledons</taxon>
        <taxon>Gunneridae</taxon>
        <taxon>Pentapetalae</taxon>
        <taxon>asterids</taxon>
        <taxon>campanulids</taxon>
        <taxon>Asterales</taxon>
        <taxon>Asteraceae</taxon>
        <taxon>Asteroideae</taxon>
        <taxon>Heliantheae alliance</taxon>
        <taxon>Heliantheae</taxon>
        <taxon>Ambrosia</taxon>
    </lineage>
</organism>
<proteinExistence type="predicted"/>
<dbReference type="GO" id="GO:0009409">
    <property type="term" value="P:response to cold"/>
    <property type="evidence" value="ECO:0007669"/>
    <property type="project" value="InterPro"/>
</dbReference>
<dbReference type="PANTHER" id="PTHR33676:SF3">
    <property type="entry name" value="COLD-REGULATED PROTEIN 27"/>
    <property type="match status" value="1"/>
</dbReference>
<dbReference type="Proteomes" id="UP001206925">
    <property type="component" value="Unassembled WGS sequence"/>
</dbReference>
<dbReference type="AlphaFoldDB" id="A0AAD5BZ19"/>
<protein>
    <submittedName>
        <fullName evidence="1">Uncharacterized protein</fullName>
    </submittedName>
</protein>
<reference evidence="1" key="1">
    <citation type="submission" date="2022-06" db="EMBL/GenBank/DDBJ databases">
        <title>Uncovering the hologenomic basis of an extraordinary plant invasion.</title>
        <authorList>
            <person name="Bieker V.C."/>
            <person name="Martin M.D."/>
            <person name="Gilbert T."/>
            <person name="Hodgins K."/>
            <person name="Battlay P."/>
            <person name="Petersen B."/>
            <person name="Wilson J."/>
        </authorList>
    </citation>
    <scope>NUCLEOTIDE SEQUENCE</scope>
    <source>
        <strain evidence="1">AA19_3_7</strain>
        <tissue evidence="1">Leaf</tissue>
    </source>
</reference>